<dbReference type="NCBIfam" id="TIGR03696">
    <property type="entry name" value="Rhs_assc_core"/>
    <property type="match status" value="1"/>
</dbReference>
<reference evidence="2 3" key="1">
    <citation type="submission" date="2023-08" db="EMBL/GenBank/DDBJ databases">
        <authorList>
            <person name="Maltman C."/>
        </authorList>
    </citation>
    <scope>NUCLEOTIDE SEQUENCE [LARGE SCALE GENOMIC DNA]</scope>
    <source>
        <strain evidence="2 3">ES2</strain>
    </source>
</reference>
<dbReference type="RefSeq" id="WP_309522873.1">
    <property type="nucleotide sequence ID" value="NZ_JAVIXS010000018.1"/>
</dbReference>
<gene>
    <name evidence="2" type="ORF">REB14_17860</name>
</gene>
<protein>
    <submittedName>
        <fullName evidence="2">RHS repeat-associated core domain-containing protein</fullName>
    </submittedName>
</protein>
<dbReference type="PANTHER" id="PTHR32305:SF15">
    <property type="entry name" value="PROTEIN RHSA-RELATED"/>
    <property type="match status" value="1"/>
</dbReference>
<accession>A0ABU1E9H4</accession>
<evidence type="ECO:0000313" key="2">
    <source>
        <dbReference type="EMBL" id="MDR4954047.1"/>
    </source>
</evidence>
<proteinExistence type="predicted"/>
<organism evidence="2 3">
    <name type="scientific">Chryseobacterium metallicongregator</name>
    <dbReference type="NCBI Taxonomy" id="3073042"/>
    <lineage>
        <taxon>Bacteria</taxon>
        <taxon>Pseudomonadati</taxon>
        <taxon>Bacteroidota</taxon>
        <taxon>Flavobacteriia</taxon>
        <taxon>Flavobacteriales</taxon>
        <taxon>Weeksellaceae</taxon>
        <taxon>Chryseobacterium group</taxon>
        <taxon>Chryseobacterium</taxon>
    </lineage>
</organism>
<keyword evidence="3" id="KW-1185">Reference proteome</keyword>
<dbReference type="PANTHER" id="PTHR32305">
    <property type="match status" value="1"/>
</dbReference>
<name>A0ABU1E9H4_9FLAO</name>
<dbReference type="Proteomes" id="UP001260959">
    <property type="component" value="Unassembled WGS sequence"/>
</dbReference>
<sequence length="346" mass="39200">MNKTQSHCKSSGFYYLFWRNRYIYNYKGHLGNTRVTFAKNNAGMLESIDTNNYYPFGLNHIGGSSYSKFGSYYNYKYNGKELQESGMYDYGARMYMPDLGRWGVVDPLAEKMTRHSPYNYAYNNPTRFIDPDGRAPKDDITVNNSGKVQYVKQNNQPNRFFDMKGNELKFNDPKGVDKKFLNSEFKKGDRVYYAISSGQVDKAVNSVGLNDEIKKARGTVVALPSNEMKAAAYGIANAMIAFESHNDADFTHSFLTNQVEGGKNGLTEDGGVFRTHYVEDEAFFKFEGTNDVYNLYDAGNFMWGNWTKEIGLTDIEVSTGSQANELRKGSLDSGADQNAIKKGRKY</sequence>
<dbReference type="InterPro" id="IPR022385">
    <property type="entry name" value="Rhs_assc_core"/>
</dbReference>
<evidence type="ECO:0000313" key="3">
    <source>
        <dbReference type="Proteomes" id="UP001260959"/>
    </source>
</evidence>
<comment type="caution">
    <text evidence="2">The sequence shown here is derived from an EMBL/GenBank/DDBJ whole genome shotgun (WGS) entry which is preliminary data.</text>
</comment>
<dbReference type="EMBL" id="JAVIXS010000018">
    <property type="protein sequence ID" value="MDR4954047.1"/>
    <property type="molecule type" value="Genomic_DNA"/>
</dbReference>
<dbReference type="Gene3D" id="2.180.10.10">
    <property type="entry name" value="RHS repeat-associated core"/>
    <property type="match status" value="1"/>
</dbReference>
<dbReference type="InterPro" id="IPR050708">
    <property type="entry name" value="T6SS_VgrG/RHS"/>
</dbReference>
<evidence type="ECO:0000256" key="1">
    <source>
        <dbReference type="SAM" id="MobiDB-lite"/>
    </source>
</evidence>
<feature type="region of interest" description="Disordered" evidence="1">
    <location>
        <begin position="326"/>
        <end position="346"/>
    </location>
</feature>